<name>A0ABT3YMQ5_9HYPH</name>
<comment type="subcellular location">
    <subcellularLocation>
        <location evidence="1 9">Cell inner membrane</location>
        <topology evidence="1 9">Single-pass membrane protein</topology>
    </subcellularLocation>
</comment>
<dbReference type="PRINTS" id="PR01490">
    <property type="entry name" value="RTXTOXIND"/>
</dbReference>
<evidence type="ECO:0000256" key="2">
    <source>
        <dbReference type="ARBA" id="ARBA00009477"/>
    </source>
</evidence>
<keyword evidence="8" id="KW-0472">Membrane</keyword>
<dbReference type="Gene3D" id="2.40.30.170">
    <property type="match status" value="1"/>
</dbReference>
<evidence type="ECO:0000256" key="3">
    <source>
        <dbReference type="ARBA" id="ARBA00022448"/>
    </source>
</evidence>
<evidence type="ECO:0000256" key="9">
    <source>
        <dbReference type="RuleBase" id="RU365093"/>
    </source>
</evidence>
<dbReference type="InterPro" id="IPR050739">
    <property type="entry name" value="MFP"/>
</dbReference>
<keyword evidence="4 9" id="KW-1003">Cell membrane</keyword>
<evidence type="ECO:0000313" key="14">
    <source>
        <dbReference type="Proteomes" id="UP001081283"/>
    </source>
</evidence>
<feature type="non-terminal residue" evidence="13">
    <location>
        <position position="1"/>
    </location>
</feature>
<feature type="coiled-coil region" evidence="10">
    <location>
        <begin position="115"/>
        <end position="149"/>
    </location>
</feature>
<evidence type="ECO:0000256" key="10">
    <source>
        <dbReference type="SAM" id="Coils"/>
    </source>
</evidence>
<proteinExistence type="inferred from homology"/>
<feature type="domain" description="AprE-like long alpha-helical hairpin" evidence="11">
    <location>
        <begin position="50"/>
        <end position="230"/>
    </location>
</feature>
<dbReference type="InterPro" id="IPR058982">
    <property type="entry name" value="Beta-barrel_AprE"/>
</dbReference>
<gene>
    <name evidence="13" type="ORF">OEG82_24200</name>
</gene>
<dbReference type="PANTHER" id="PTHR30386">
    <property type="entry name" value="MEMBRANE FUSION SUBUNIT OF EMRAB-TOLC MULTIDRUG EFFLUX PUMP"/>
    <property type="match status" value="1"/>
</dbReference>
<dbReference type="RefSeq" id="WP_267615168.1">
    <property type="nucleotide sequence ID" value="NZ_JAOVZQ010000002.1"/>
</dbReference>
<protein>
    <recommendedName>
        <fullName evidence="9">Membrane fusion protein (MFP) family protein</fullName>
    </recommendedName>
</protein>
<evidence type="ECO:0000256" key="1">
    <source>
        <dbReference type="ARBA" id="ARBA00004377"/>
    </source>
</evidence>
<feature type="domain" description="AprE-like beta-barrel" evidence="12">
    <location>
        <begin position="280"/>
        <end position="367"/>
    </location>
</feature>
<evidence type="ECO:0000256" key="7">
    <source>
        <dbReference type="ARBA" id="ARBA00022989"/>
    </source>
</evidence>
<keyword evidence="7" id="KW-1133">Transmembrane helix</keyword>
<dbReference type="InterPro" id="IPR010129">
    <property type="entry name" value="T1SS_HlyD"/>
</dbReference>
<keyword evidence="5 9" id="KW-0997">Cell inner membrane</keyword>
<keyword evidence="6" id="KW-0812">Transmembrane</keyword>
<reference evidence="13" key="1">
    <citation type="submission" date="2022-10" db="EMBL/GenBank/DDBJ databases">
        <title>Hoeflea sp. J2-29, isolated from marine algae.</title>
        <authorList>
            <person name="Kristyanto S."/>
            <person name="Kim J.M."/>
            <person name="Jeon C.O."/>
        </authorList>
    </citation>
    <scope>NUCLEOTIDE SEQUENCE</scope>
    <source>
        <strain evidence="13">J2-29</strain>
    </source>
</reference>
<dbReference type="PANTHER" id="PTHR30386:SF17">
    <property type="entry name" value="ALKALINE PROTEASE SECRETION PROTEIN APRE"/>
    <property type="match status" value="1"/>
</dbReference>
<dbReference type="SUPFAM" id="SSF111369">
    <property type="entry name" value="HlyD-like secretion proteins"/>
    <property type="match status" value="1"/>
</dbReference>
<sequence>IIATGVVAVDQNLKSIQHRDGGIVSEIAVREGDFVREGQVLIRLDDAQTKAELLITRNQMRELSARRSRLLAERDELPEILFAPDLETTEFDAKVLVEGETRIFEGNRSNRLSQKEQLELSIVQISEEVKGLESQRASKLEEIKLLDEEHGTLSELAKKQLIERNRLYTSNREMARLDGERGEIDAAIARARTRTSEIRLQVLAIDEAARTEAQRELSAVETRLSELNERDMAISDRLQRTEIRAPISGTVNELNIHTVGGVVTPAEVLVTIVPEHAKLKIEVKLPPTSIDQVAPGQVARLRMTAMNQRTTPELFGTVKYVSAATTRDPATGLSFYVGDVYVGEEELAKIGDSRLIPGMPVEVYVTTDERTALSYLAKPLTDQFEKAFRER</sequence>
<evidence type="ECO:0000259" key="11">
    <source>
        <dbReference type="Pfam" id="PF25994"/>
    </source>
</evidence>
<dbReference type="Pfam" id="PF25994">
    <property type="entry name" value="HH_AprE"/>
    <property type="match status" value="1"/>
</dbReference>
<dbReference type="InterPro" id="IPR058781">
    <property type="entry name" value="HH_AprE-like"/>
</dbReference>
<keyword evidence="14" id="KW-1185">Reference proteome</keyword>
<organism evidence="13 14">
    <name type="scientific">Hoeflea ulvae</name>
    <dbReference type="NCBI Taxonomy" id="2983764"/>
    <lineage>
        <taxon>Bacteria</taxon>
        <taxon>Pseudomonadati</taxon>
        <taxon>Pseudomonadota</taxon>
        <taxon>Alphaproteobacteria</taxon>
        <taxon>Hyphomicrobiales</taxon>
        <taxon>Rhizobiaceae</taxon>
        <taxon>Hoeflea</taxon>
    </lineage>
</organism>
<dbReference type="NCBIfam" id="TIGR01843">
    <property type="entry name" value="type_I_hlyD"/>
    <property type="match status" value="1"/>
</dbReference>
<dbReference type="Proteomes" id="UP001081283">
    <property type="component" value="Unassembled WGS sequence"/>
</dbReference>
<accession>A0ABT3YMQ5</accession>
<evidence type="ECO:0000256" key="8">
    <source>
        <dbReference type="ARBA" id="ARBA00023136"/>
    </source>
</evidence>
<evidence type="ECO:0000256" key="6">
    <source>
        <dbReference type="ARBA" id="ARBA00022692"/>
    </source>
</evidence>
<dbReference type="Pfam" id="PF26002">
    <property type="entry name" value="Beta-barrel_AprE"/>
    <property type="match status" value="1"/>
</dbReference>
<evidence type="ECO:0000259" key="12">
    <source>
        <dbReference type="Pfam" id="PF26002"/>
    </source>
</evidence>
<evidence type="ECO:0000313" key="13">
    <source>
        <dbReference type="EMBL" id="MCY0097079.1"/>
    </source>
</evidence>
<dbReference type="EMBL" id="JAOVZQ010000002">
    <property type="protein sequence ID" value="MCY0097079.1"/>
    <property type="molecule type" value="Genomic_DNA"/>
</dbReference>
<keyword evidence="10" id="KW-0175">Coiled coil</keyword>
<evidence type="ECO:0000256" key="4">
    <source>
        <dbReference type="ARBA" id="ARBA00022475"/>
    </source>
</evidence>
<keyword evidence="3 9" id="KW-0813">Transport</keyword>
<dbReference type="Gene3D" id="2.40.50.100">
    <property type="match status" value="1"/>
</dbReference>
<comment type="caution">
    <text evidence="13">The sequence shown here is derived from an EMBL/GenBank/DDBJ whole genome shotgun (WGS) entry which is preliminary data.</text>
</comment>
<evidence type="ECO:0000256" key="5">
    <source>
        <dbReference type="ARBA" id="ARBA00022519"/>
    </source>
</evidence>
<comment type="similarity">
    <text evidence="2 9">Belongs to the membrane fusion protein (MFP) (TC 8.A.1) family.</text>
</comment>